<keyword evidence="6 7" id="KW-0067">ATP-binding</keyword>
<feature type="binding site" evidence="7">
    <location>
        <position position="490"/>
    </location>
    <ligand>
        <name>ATP</name>
        <dbReference type="ChEBI" id="CHEBI:30616"/>
    </ligand>
</feature>
<dbReference type="PROSITE" id="PS50011">
    <property type="entry name" value="PROTEIN_KINASE_DOM"/>
    <property type="match status" value="1"/>
</dbReference>
<feature type="region of interest" description="Disordered" evidence="8">
    <location>
        <begin position="1634"/>
        <end position="1678"/>
    </location>
</feature>
<feature type="region of interest" description="Disordered" evidence="8">
    <location>
        <begin position="59"/>
        <end position="119"/>
    </location>
</feature>
<evidence type="ECO:0000256" key="5">
    <source>
        <dbReference type="ARBA" id="ARBA00022837"/>
    </source>
</evidence>
<dbReference type="CDD" id="cd05117">
    <property type="entry name" value="STKc_CAMK"/>
    <property type="match status" value="1"/>
</dbReference>
<feature type="compositionally biased region" description="Basic residues" evidence="8">
    <location>
        <begin position="1078"/>
        <end position="1104"/>
    </location>
</feature>
<dbReference type="SUPFAM" id="SSF47473">
    <property type="entry name" value="EF-hand"/>
    <property type="match status" value="1"/>
</dbReference>
<feature type="domain" description="EF-hand" evidence="10">
    <location>
        <begin position="806"/>
        <end position="841"/>
    </location>
</feature>
<keyword evidence="12" id="KW-1185">Reference proteome</keyword>
<feature type="compositionally biased region" description="Low complexity" evidence="8">
    <location>
        <begin position="191"/>
        <end position="205"/>
    </location>
</feature>
<dbReference type="Gene3D" id="3.30.200.20">
    <property type="entry name" value="Phosphorylase Kinase, domain 1"/>
    <property type="match status" value="1"/>
</dbReference>
<feature type="region of interest" description="Disordered" evidence="8">
    <location>
        <begin position="1022"/>
        <end position="1190"/>
    </location>
</feature>
<feature type="domain" description="EF-hand" evidence="10">
    <location>
        <begin position="864"/>
        <end position="899"/>
    </location>
</feature>
<dbReference type="GO" id="GO:0005524">
    <property type="term" value="F:ATP binding"/>
    <property type="evidence" value="ECO:0007669"/>
    <property type="project" value="UniProtKB-UniRule"/>
</dbReference>
<feature type="compositionally biased region" description="Low complexity" evidence="8">
    <location>
        <begin position="1418"/>
        <end position="1429"/>
    </location>
</feature>
<accession>A0A835T078</accession>
<feature type="region of interest" description="Disordered" evidence="8">
    <location>
        <begin position="1"/>
        <end position="46"/>
    </location>
</feature>
<evidence type="ECO:0000259" key="9">
    <source>
        <dbReference type="PROSITE" id="PS50011"/>
    </source>
</evidence>
<evidence type="ECO:0000313" key="11">
    <source>
        <dbReference type="EMBL" id="KAG2429126.1"/>
    </source>
</evidence>
<evidence type="ECO:0008006" key="13">
    <source>
        <dbReference type="Google" id="ProtNLM"/>
    </source>
</evidence>
<dbReference type="CDD" id="cd00051">
    <property type="entry name" value="EFh"/>
    <property type="match status" value="2"/>
</dbReference>
<feature type="compositionally biased region" description="Low complexity" evidence="8">
    <location>
        <begin position="30"/>
        <end position="45"/>
    </location>
</feature>
<evidence type="ECO:0000256" key="7">
    <source>
        <dbReference type="PROSITE-ProRule" id="PRU10141"/>
    </source>
</evidence>
<name>A0A835T078_9CHLO</name>
<dbReference type="InterPro" id="IPR000719">
    <property type="entry name" value="Prot_kinase_dom"/>
</dbReference>
<dbReference type="InterPro" id="IPR002048">
    <property type="entry name" value="EF_hand_dom"/>
</dbReference>
<feature type="compositionally biased region" description="Low complexity" evidence="8">
    <location>
        <begin position="133"/>
        <end position="144"/>
    </location>
</feature>
<feature type="compositionally biased region" description="Gly residues" evidence="8">
    <location>
        <begin position="1282"/>
        <end position="1309"/>
    </location>
</feature>
<feature type="compositionally biased region" description="Low complexity" evidence="8">
    <location>
        <begin position="158"/>
        <end position="178"/>
    </location>
</feature>
<protein>
    <recommendedName>
        <fullName evidence="13">Non-specific serine/threonine protein kinase</fullName>
    </recommendedName>
</protein>
<dbReference type="Pfam" id="PF13499">
    <property type="entry name" value="EF-hand_7"/>
    <property type="match status" value="2"/>
</dbReference>
<proteinExistence type="predicted"/>
<feature type="region of interest" description="Disordered" evidence="8">
    <location>
        <begin position="1418"/>
        <end position="1460"/>
    </location>
</feature>
<dbReference type="InterPro" id="IPR011992">
    <property type="entry name" value="EF-hand-dom_pair"/>
</dbReference>
<sequence length="1893" mass="189768">MGLCASKANLGPPDSEQPADSAASLTATKPAGSSPSAVSASPGSAQLKAAALKTAWQTSARSLRASITKRSAKRSDSYKLRGGGAASPDDIHQRLQQPLHEAGIDRDSAGNGGNAGRASGIVPLRVNVGARVSPTDAPASASATGGLRVSPATQPLTPGAAPAARRSSSSALAGYGAPDGVATRTYSTSHGGAANGTTGNANGAGSKRPSVPSASTGPAGHAPGAADTAGAAGNTSAPGECEVQSFCRPSEAVSDGAGVDGPDSFGPEELTSLPPPRSCPNCYTPASPTGAPATAGGAVAAVVAGLVGGSVPLASACGARRSNSNLAAVAPRDASVTGRQAAARRGSAGAEAAWAAAPAALVVPPSPRPAAAAQPPASPAAAAPPSPASAATAAAQKAQAKAAAAAAAAVASAGPTPAAAAAAAAPPSPKPAAAAAAADATTTTWVLRPGPPVESAYELGDVLGKGSFGVVRRARHIASGAQVAIKTIKKSLLGAGDVAALRREVEILHHLSGHPHISQLLGVFEEPGQLHLVLELYQGGDLFDAIISVGRHSERAAADVMRTVLTAIAYCHAMGVAHRDIKPENFMLTAPPPPREALAGGPSPSPSPSGLHADSLAALAAQLEAEAEAADPELKGAVGSRLKLIDFGLSVFCSDATPLSDTVGTSYYVAPEVLAKSYSRAADVWSAGVILHILLTGYAPFDGRNDQEILKAVQQGQLDLTSDPIWSSISREAMTALTSMLDRDPQRRATADQLLAMPWFGRTAAACAAPATPLPGVVSERMRRFARMNSFQKEARRVVAGLMRREEVAGLVAQFKSLDADGDGKLCVEELQAGLARQEMRGRASASGLVPAAVGGGAGAAGALTAEEMRQLVERSDLNGDGLLDESEFLGAALPTAVIARQAQAALAAAQQAAAAGGGGGGRPFGGGSRPGTSSAAGAGRVGGGGGGVDPGSNPLAAAFAYFDADGSGYITIDELRSALAAHHPAGEGPDIRALLCRVDADSDGRISYPEFLAMMAAECLAEEEEDGDEQQAEEGEEGEGEGRSRCGRRRSKGQGGMQRLRGANAVGGGRSRASSSHSHHSGHHSSGHHSGHHHSGSPHGHKMHGNEPQWPAARGLTGQRSKKSTINAAGARSGHHGQQQPQQHGGAHSRPSTTQTQAGHRSRDKRQSGRQQHQQQHASNPHHHVDEQEDNWFEDEEVLPAEDPAAAAAARRPQQPQQEQLAAGGTGARSGRSRGGQRVTLHMTPSQEERQQGVEEGQAAPAPPQAAAASAWGGRSRNGRDNGGACGHHHNGGGGHHGAAAGGGGGPSVRGHSAATSYGSTAVVPSLSGRLSPLDGTGWYDECNSPGGVPEDPREAGGEGAGEGEGADDVGWERDGAMAGALAAALGGRGAGDLLMQQVSVEDSGLGAAMVAQQWNQQQQQQQAGQEQMTSPAARRPPALMIPSQPPVATQRSRRHSATAAIPGTDAHTAAAAAAAGAGVSVGGGGYAVASGAATDRPPRVTAQPVLPPAPNSGEVPTAATTPGLGAGSVSSASAAQARGARGSQQMQQLLLSQIGGDGSGSGGSGRSSMPASPSGHAANGAGSWFYSPAASPSGRATAQRMLRNELAAASATTAAQYYGGAAASGQRQPLTPEQLLMPAPPPSLATGPVAAAGARARGRRQSTGSPAWPLTQPSLAGCPPALQQMLQLQLQQPVSPLSPRLGAAFASTGYDPSGRRQPLQPQPLHADAQQEQQQHQHHGGLMLPPGACLDPSEHPDLALQPVARGSGGSTPRGRQQQQQLQQLQGQGQGQGQLQSSPQHMDMLTMGGGGSGVGPCSSGSGRAGYISEPLPQLHMTGTSTVVGGRLATPALGAACSPRQPRPPSGAPWAAGAGAGGRQGAGVLPPWGEEVDL</sequence>
<feature type="domain" description="Protein kinase" evidence="9">
    <location>
        <begin position="457"/>
        <end position="760"/>
    </location>
</feature>
<evidence type="ECO:0000256" key="2">
    <source>
        <dbReference type="ARBA" id="ARBA00022679"/>
    </source>
</evidence>
<evidence type="ECO:0000256" key="1">
    <source>
        <dbReference type="ARBA" id="ARBA00022527"/>
    </source>
</evidence>
<evidence type="ECO:0000259" key="10">
    <source>
        <dbReference type="PROSITE" id="PS50222"/>
    </source>
</evidence>
<dbReference type="Gene3D" id="1.10.238.10">
    <property type="entry name" value="EF-hand"/>
    <property type="match status" value="2"/>
</dbReference>
<evidence type="ECO:0000256" key="3">
    <source>
        <dbReference type="ARBA" id="ARBA00022741"/>
    </source>
</evidence>
<feature type="domain" description="EF-hand" evidence="10">
    <location>
        <begin position="951"/>
        <end position="986"/>
    </location>
</feature>
<feature type="region of interest" description="Disordered" evidence="8">
    <location>
        <begin position="1855"/>
        <end position="1893"/>
    </location>
</feature>
<feature type="compositionally biased region" description="Polar residues" evidence="8">
    <location>
        <begin position="1151"/>
        <end position="1160"/>
    </location>
</feature>
<feature type="domain" description="EF-hand" evidence="10">
    <location>
        <begin position="987"/>
        <end position="1022"/>
    </location>
</feature>
<evidence type="ECO:0000256" key="8">
    <source>
        <dbReference type="SAM" id="MobiDB-lite"/>
    </source>
</evidence>
<comment type="caution">
    <text evidence="11">The sequence shown here is derived from an EMBL/GenBank/DDBJ whole genome shotgun (WGS) entry which is preliminary data.</text>
</comment>
<dbReference type="InterPro" id="IPR008271">
    <property type="entry name" value="Ser/Thr_kinase_AS"/>
</dbReference>
<feature type="compositionally biased region" description="Low complexity" evidence="8">
    <location>
        <begin position="1529"/>
        <end position="1556"/>
    </location>
</feature>
<feature type="compositionally biased region" description="Acidic residues" evidence="8">
    <location>
        <begin position="1022"/>
        <end position="1040"/>
    </location>
</feature>
<dbReference type="Proteomes" id="UP000613740">
    <property type="component" value="Unassembled WGS sequence"/>
</dbReference>
<dbReference type="SMART" id="SM00054">
    <property type="entry name" value="EFh"/>
    <property type="match status" value="4"/>
</dbReference>
<feature type="compositionally biased region" description="Low complexity" evidence="8">
    <location>
        <begin position="1255"/>
        <end position="1276"/>
    </location>
</feature>
<reference evidence="11" key="1">
    <citation type="journal article" date="2020" name="bioRxiv">
        <title>Comparative genomics of Chlamydomonas.</title>
        <authorList>
            <person name="Craig R.J."/>
            <person name="Hasan A.R."/>
            <person name="Ness R.W."/>
            <person name="Keightley P.D."/>
        </authorList>
    </citation>
    <scope>NUCLEOTIDE SEQUENCE</scope>
    <source>
        <strain evidence="11">CCAP 11/173</strain>
    </source>
</reference>
<keyword evidence="4" id="KW-0418">Kinase</keyword>
<feature type="region of interest" description="Disordered" evidence="8">
    <location>
        <begin position="588"/>
        <end position="611"/>
    </location>
</feature>
<evidence type="ECO:0000313" key="12">
    <source>
        <dbReference type="Proteomes" id="UP000613740"/>
    </source>
</evidence>
<keyword evidence="3 7" id="KW-0547">Nucleotide-binding</keyword>
<feature type="compositionally biased region" description="Low complexity" evidence="8">
    <location>
        <begin position="1137"/>
        <end position="1149"/>
    </location>
</feature>
<dbReference type="InterPro" id="IPR050205">
    <property type="entry name" value="CDPK_Ser/Thr_kinases"/>
</dbReference>
<dbReference type="SMART" id="SM00220">
    <property type="entry name" value="S_TKc"/>
    <property type="match status" value="1"/>
</dbReference>
<dbReference type="InterPro" id="IPR011009">
    <property type="entry name" value="Kinase-like_dom_sf"/>
</dbReference>
<dbReference type="PROSITE" id="PS00107">
    <property type="entry name" value="PROTEIN_KINASE_ATP"/>
    <property type="match status" value="1"/>
</dbReference>
<keyword evidence="1" id="KW-0723">Serine/threonine-protein kinase</keyword>
<feature type="region of interest" description="Disordered" evidence="8">
    <location>
        <begin position="1701"/>
        <end position="1804"/>
    </location>
</feature>
<keyword evidence="5" id="KW-0106">Calcium</keyword>
<gene>
    <name evidence="11" type="ORF">HYH02_014163</name>
</gene>
<keyword evidence="2" id="KW-0808">Transferase</keyword>
<dbReference type="FunFam" id="3.30.200.20:FF:000042">
    <property type="entry name" value="Aurora kinase A"/>
    <property type="match status" value="1"/>
</dbReference>
<feature type="region of interest" description="Disordered" evidence="8">
    <location>
        <begin position="1205"/>
        <end position="1373"/>
    </location>
</feature>
<dbReference type="InterPro" id="IPR018247">
    <property type="entry name" value="EF_Hand_1_Ca_BS"/>
</dbReference>
<dbReference type="PROSITE" id="PS00018">
    <property type="entry name" value="EF_HAND_1"/>
    <property type="match status" value="4"/>
</dbReference>
<dbReference type="EMBL" id="JAEHOD010000088">
    <property type="protein sequence ID" value="KAG2429126.1"/>
    <property type="molecule type" value="Genomic_DNA"/>
</dbReference>
<feature type="compositionally biased region" description="Low complexity" evidence="8">
    <location>
        <begin position="212"/>
        <end position="237"/>
    </location>
</feature>
<dbReference type="PROSITE" id="PS00108">
    <property type="entry name" value="PROTEIN_KINASE_ST"/>
    <property type="match status" value="1"/>
</dbReference>
<dbReference type="InterPro" id="IPR017441">
    <property type="entry name" value="Protein_kinase_ATP_BS"/>
</dbReference>
<dbReference type="Pfam" id="PF00069">
    <property type="entry name" value="Pkinase"/>
    <property type="match status" value="1"/>
</dbReference>
<feature type="compositionally biased region" description="Pro residues" evidence="8">
    <location>
        <begin position="376"/>
        <end position="387"/>
    </location>
</feature>
<feature type="compositionally biased region" description="Gly residues" evidence="8">
    <location>
        <begin position="1557"/>
        <end position="1567"/>
    </location>
</feature>
<evidence type="ECO:0000256" key="4">
    <source>
        <dbReference type="ARBA" id="ARBA00022777"/>
    </source>
</evidence>
<feature type="compositionally biased region" description="Low complexity" evidence="8">
    <location>
        <begin position="1773"/>
        <end position="1800"/>
    </location>
</feature>
<evidence type="ECO:0000256" key="6">
    <source>
        <dbReference type="ARBA" id="ARBA00022840"/>
    </source>
</evidence>
<dbReference type="Gene3D" id="1.10.510.10">
    <property type="entry name" value="Transferase(Phosphotransferase) domain 1"/>
    <property type="match status" value="1"/>
</dbReference>
<dbReference type="PANTHER" id="PTHR24349">
    <property type="entry name" value="SERINE/THREONINE-PROTEIN KINASE"/>
    <property type="match status" value="1"/>
</dbReference>
<feature type="compositionally biased region" description="Low complexity" evidence="8">
    <location>
        <begin position="1568"/>
        <end position="1577"/>
    </location>
</feature>
<feature type="compositionally biased region" description="Low complexity" evidence="8">
    <location>
        <begin position="1205"/>
        <end position="1224"/>
    </location>
</feature>
<feature type="region of interest" description="Disordered" evidence="8">
    <location>
        <begin position="132"/>
        <end position="278"/>
    </location>
</feature>
<dbReference type="PROSITE" id="PS50222">
    <property type="entry name" value="EF_HAND_2"/>
    <property type="match status" value="4"/>
</dbReference>
<feature type="region of interest" description="Disordered" evidence="8">
    <location>
        <begin position="366"/>
        <end position="387"/>
    </location>
</feature>
<feature type="compositionally biased region" description="Gly residues" evidence="8">
    <location>
        <begin position="918"/>
        <end position="930"/>
    </location>
</feature>
<dbReference type="SUPFAM" id="SSF56112">
    <property type="entry name" value="Protein kinase-like (PK-like)"/>
    <property type="match status" value="1"/>
</dbReference>
<dbReference type="OrthoDB" id="40902at2759"/>
<dbReference type="GO" id="GO:0005509">
    <property type="term" value="F:calcium ion binding"/>
    <property type="evidence" value="ECO:0007669"/>
    <property type="project" value="InterPro"/>
</dbReference>
<feature type="region of interest" description="Disordered" evidence="8">
    <location>
        <begin position="918"/>
        <end position="946"/>
    </location>
</feature>
<feature type="compositionally biased region" description="Low complexity" evidence="8">
    <location>
        <begin position="366"/>
        <end position="375"/>
    </location>
</feature>
<feature type="region of interest" description="Disordered" evidence="8">
    <location>
        <begin position="1493"/>
        <end position="1582"/>
    </location>
</feature>
<organism evidence="11 12">
    <name type="scientific">Chlamydomonas schloesseri</name>
    <dbReference type="NCBI Taxonomy" id="2026947"/>
    <lineage>
        <taxon>Eukaryota</taxon>
        <taxon>Viridiplantae</taxon>
        <taxon>Chlorophyta</taxon>
        <taxon>core chlorophytes</taxon>
        <taxon>Chlorophyceae</taxon>
        <taxon>CS clade</taxon>
        <taxon>Chlamydomonadales</taxon>
        <taxon>Chlamydomonadaceae</taxon>
        <taxon>Chlamydomonas</taxon>
    </lineage>
</organism>
<dbReference type="GO" id="GO:0004674">
    <property type="term" value="F:protein serine/threonine kinase activity"/>
    <property type="evidence" value="ECO:0007669"/>
    <property type="project" value="UniProtKB-KW"/>
</dbReference>